<dbReference type="PANTHER" id="PTHR11941">
    <property type="entry name" value="ENOYL-COA HYDRATASE-RELATED"/>
    <property type="match status" value="1"/>
</dbReference>
<evidence type="ECO:0000256" key="4">
    <source>
        <dbReference type="RuleBase" id="RU003707"/>
    </source>
</evidence>
<proteinExistence type="inferred from homology"/>
<dbReference type="EC" id="4.2.1.-" evidence="5"/>
<dbReference type="Gene3D" id="1.10.12.10">
    <property type="entry name" value="Lyase 2-enoyl-coa Hydratase, Chain A, domain 2"/>
    <property type="match status" value="1"/>
</dbReference>
<dbReference type="InterPro" id="IPR001753">
    <property type="entry name" value="Enoyl-CoA_hydra/iso"/>
</dbReference>
<evidence type="ECO:0000256" key="1">
    <source>
        <dbReference type="ARBA" id="ARBA00005254"/>
    </source>
</evidence>
<dbReference type="AlphaFoldDB" id="A0A0C6PDL1"/>
<dbReference type="Pfam" id="PF00378">
    <property type="entry name" value="ECH_1"/>
    <property type="match status" value="1"/>
</dbReference>
<dbReference type="RefSeq" id="WP_015064991.1">
    <property type="nucleotide sequence ID" value="NC_019382.1"/>
</dbReference>
<evidence type="ECO:0000313" key="5">
    <source>
        <dbReference type="EMBL" id="CCJ56235.1"/>
    </source>
</evidence>
<dbReference type="GO" id="GO:0016829">
    <property type="term" value="F:lyase activity"/>
    <property type="evidence" value="ECO:0007669"/>
    <property type="project" value="UniProtKB-KW"/>
</dbReference>
<protein>
    <submittedName>
        <fullName evidence="5">Carnitinyl-CoA dehydratase</fullName>
        <ecNumber evidence="5">4.2.1.-</ecNumber>
    </submittedName>
</protein>
<dbReference type="FunFam" id="3.90.226.10:FF:000009">
    <property type="entry name" value="Carnitinyl-CoA dehydratase"/>
    <property type="match status" value="1"/>
</dbReference>
<accession>A0A0C6PDL1</accession>
<dbReference type="NCBIfam" id="NF006100">
    <property type="entry name" value="PRK08252.1"/>
    <property type="match status" value="1"/>
</dbReference>
<dbReference type="PROSITE" id="PS00166">
    <property type="entry name" value="ENOYL_COA_HYDRATASE"/>
    <property type="match status" value="1"/>
</dbReference>
<comment type="similarity">
    <text evidence="1 4">Belongs to the enoyl-CoA hydratase/isomerase family.</text>
</comment>
<dbReference type="InterPro" id="IPR018376">
    <property type="entry name" value="Enoyl-CoA_hyd/isom_CS"/>
</dbReference>
<name>A0A0C6PDL1_BORBO</name>
<keyword evidence="2" id="KW-0443">Lipid metabolism</keyword>
<dbReference type="OrthoDB" id="9774843at2"/>
<dbReference type="EMBL" id="HE965806">
    <property type="protein sequence ID" value="CCJ56235.1"/>
    <property type="molecule type" value="Genomic_DNA"/>
</dbReference>
<dbReference type="KEGG" id="bbh:BN112_4321"/>
<dbReference type="HOGENOM" id="CLU_009834_7_4_4"/>
<dbReference type="PANTHER" id="PTHR11941:SF169">
    <property type="entry name" value="(7AS)-7A-METHYL-1,5-DIOXO-2,3,5,6,7,7A-HEXAHYDRO-1H-INDENE-CARBOXYL-COA HYDROLASE"/>
    <property type="match status" value="1"/>
</dbReference>
<reference evidence="5 6" key="1">
    <citation type="journal article" date="2012" name="BMC Genomics">
        <title>Comparative genomics of the classical Bordetella subspecies: the evolution and exchange of virulence-associated diversity amongst closely related pathogens.</title>
        <authorList>
            <person name="Park J."/>
            <person name="Zhang Y."/>
            <person name="Buboltz A.M."/>
            <person name="Zhang X."/>
            <person name="Schuster S.C."/>
            <person name="Ahuja U."/>
            <person name="Liu M."/>
            <person name="Miller J.F."/>
            <person name="Sebaihia M."/>
            <person name="Bentley S.D."/>
            <person name="Parkhill J."/>
            <person name="Harvill E.T."/>
        </authorList>
    </citation>
    <scope>NUCLEOTIDE SEQUENCE [LARGE SCALE GENOMIC DNA]</scope>
    <source>
        <strain evidence="5 6">253</strain>
    </source>
</reference>
<gene>
    <name evidence="5" type="ORF">BN112_4321</name>
</gene>
<dbReference type="Gene3D" id="3.90.226.10">
    <property type="entry name" value="2-enoyl-CoA Hydratase, Chain A, domain 1"/>
    <property type="match status" value="1"/>
</dbReference>
<keyword evidence="3 5" id="KW-0456">Lyase</keyword>
<sequence length="255" mass="26929">MSELVKVEIADGIQIITVNRPEARNAINFETAQAMAAALDQLDERDDVRIGILTGAGGTFSAGMDLKAFAQTGQRPSLPGRGFAGLTERPPKKPLIAAVEGYALAGGCEMALSCDLLVAADNARFGLPEVKRGLVPGAGGMLRLPRRLPYHVAMEIILTGDFLDASRAHALGLVNRLTAAGGALEGALALARVIVENGPLAVQVAKSIVAQSGDWDQETMFDRQRPQVTEIFASADAKEGATAFAEKRKPVWQGK</sequence>
<evidence type="ECO:0000256" key="2">
    <source>
        <dbReference type="ARBA" id="ARBA00023098"/>
    </source>
</evidence>
<dbReference type="InterPro" id="IPR014748">
    <property type="entry name" value="Enoyl-CoA_hydra_C"/>
</dbReference>
<evidence type="ECO:0000256" key="3">
    <source>
        <dbReference type="ARBA" id="ARBA00023239"/>
    </source>
</evidence>
<organism evidence="5 6">
    <name type="scientific">Bordetella bronchiseptica 253</name>
    <dbReference type="NCBI Taxonomy" id="568707"/>
    <lineage>
        <taxon>Bacteria</taxon>
        <taxon>Pseudomonadati</taxon>
        <taxon>Pseudomonadota</taxon>
        <taxon>Betaproteobacteria</taxon>
        <taxon>Burkholderiales</taxon>
        <taxon>Alcaligenaceae</taxon>
        <taxon>Bordetella</taxon>
    </lineage>
</organism>
<dbReference type="GO" id="GO:0006635">
    <property type="term" value="P:fatty acid beta-oxidation"/>
    <property type="evidence" value="ECO:0007669"/>
    <property type="project" value="TreeGrafter"/>
</dbReference>
<dbReference type="InterPro" id="IPR029045">
    <property type="entry name" value="ClpP/crotonase-like_dom_sf"/>
</dbReference>
<dbReference type="CDD" id="cd06558">
    <property type="entry name" value="crotonase-like"/>
    <property type="match status" value="1"/>
</dbReference>
<dbReference type="SUPFAM" id="SSF52096">
    <property type="entry name" value="ClpP/crotonase"/>
    <property type="match status" value="1"/>
</dbReference>
<evidence type="ECO:0000313" key="6">
    <source>
        <dbReference type="Proteomes" id="UP000007564"/>
    </source>
</evidence>
<dbReference type="Proteomes" id="UP000007564">
    <property type="component" value="Chromosome"/>
</dbReference>